<evidence type="ECO:0000313" key="7">
    <source>
        <dbReference type="EMBL" id="MFC7462733.1"/>
    </source>
</evidence>
<feature type="transmembrane region" description="Helical" evidence="6">
    <location>
        <begin position="41"/>
        <end position="68"/>
    </location>
</feature>
<keyword evidence="4 6" id="KW-1133">Transmembrane helix</keyword>
<dbReference type="PANTHER" id="PTHR30482:SF17">
    <property type="entry name" value="ABC TRANSPORTER ATP-BINDING PROTEIN"/>
    <property type="match status" value="1"/>
</dbReference>
<dbReference type="Proteomes" id="UP001596457">
    <property type="component" value="Unassembled WGS sequence"/>
</dbReference>
<feature type="transmembrane region" description="Helical" evidence="6">
    <location>
        <begin position="251"/>
        <end position="269"/>
    </location>
</feature>
<evidence type="ECO:0000256" key="4">
    <source>
        <dbReference type="ARBA" id="ARBA00022989"/>
    </source>
</evidence>
<feature type="transmembrane region" description="Helical" evidence="6">
    <location>
        <begin position="122"/>
        <end position="143"/>
    </location>
</feature>
<comment type="subcellular location">
    <subcellularLocation>
        <location evidence="1">Cell membrane</location>
        <topology evidence="1">Multi-pass membrane protein</topology>
    </subcellularLocation>
</comment>
<protein>
    <submittedName>
        <fullName evidence="7">Branched-chain amino acid ABC transporter permease</fullName>
    </submittedName>
</protein>
<dbReference type="InterPro" id="IPR043428">
    <property type="entry name" value="LivM-like"/>
</dbReference>
<keyword evidence="2" id="KW-1003">Cell membrane</keyword>
<name>A0ABW2SHI8_9BURK</name>
<evidence type="ECO:0000256" key="3">
    <source>
        <dbReference type="ARBA" id="ARBA00022692"/>
    </source>
</evidence>
<keyword evidence="5 6" id="KW-0472">Membrane</keyword>
<reference evidence="8" key="1">
    <citation type="journal article" date="2019" name="Int. J. Syst. Evol. Microbiol.">
        <title>The Global Catalogue of Microorganisms (GCM) 10K type strain sequencing project: providing services to taxonomists for standard genome sequencing and annotation.</title>
        <authorList>
            <consortium name="The Broad Institute Genomics Platform"/>
            <consortium name="The Broad Institute Genome Sequencing Center for Infectious Disease"/>
            <person name="Wu L."/>
            <person name="Ma J."/>
        </authorList>
    </citation>
    <scope>NUCLEOTIDE SEQUENCE [LARGE SCALE GENOMIC DNA]</scope>
    <source>
        <strain evidence="8">CCUG 53903</strain>
    </source>
</reference>
<evidence type="ECO:0000256" key="1">
    <source>
        <dbReference type="ARBA" id="ARBA00004651"/>
    </source>
</evidence>
<feature type="transmembrane region" description="Helical" evidence="6">
    <location>
        <begin position="170"/>
        <end position="189"/>
    </location>
</feature>
<dbReference type="InterPro" id="IPR001851">
    <property type="entry name" value="ABC_transp_permease"/>
</dbReference>
<gene>
    <name evidence="7" type="ORF">ACFQU0_20135</name>
</gene>
<evidence type="ECO:0000256" key="5">
    <source>
        <dbReference type="ARBA" id="ARBA00023136"/>
    </source>
</evidence>
<feature type="transmembrane region" description="Helical" evidence="6">
    <location>
        <begin position="382"/>
        <end position="399"/>
    </location>
</feature>
<proteinExistence type="predicted"/>
<keyword evidence="3 6" id="KW-0812">Transmembrane</keyword>
<dbReference type="RefSeq" id="WP_382203783.1">
    <property type="nucleotide sequence ID" value="NZ_JBHTBZ010000080.1"/>
</dbReference>
<evidence type="ECO:0000313" key="8">
    <source>
        <dbReference type="Proteomes" id="UP001596457"/>
    </source>
</evidence>
<evidence type="ECO:0000256" key="2">
    <source>
        <dbReference type="ARBA" id="ARBA00022475"/>
    </source>
</evidence>
<feature type="transmembrane region" description="Helical" evidence="6">
    <location>
        <begin position="88"/>
        <end position="110"/>
    </location>
</feature>
<feature type="transmembrane region" description="Helical" evidence="6">
    <location>
        <begin position="335"/>
        <end position="355"/>
    </location>
</feature>
<feature type="transmembrane region" description="Helical" evidence="6">
    <location>
        <begin position="6"/>
        <end position="29"/>
    </location>
</feature>
<accession>A0ABW2SHI8</accession>
<sequence>MARSSFAGFVGSALALVLGLLLTVAPLAFESRYALGMASQVGIAVLACLSFHVLWGQCGLLSFGHAAYTGAGAYLCMHTLQALNAQAWPLPVALLPLLAGLGTAVLALPLGWLCTRRPGTPFAMITLGVGELAWAVALMWPAWSGGEAGLSGNRAAGPAWNGWDLGQASHLYALIAAHTLLGLVLVWGLTHTTLGRLLNAVRDNPLRVPLLGYDPQRLRLMAFVFAAFLAGVSGALAALHQEIVTPEVFSVHRSGSLLLFTLLGGATLLGPVLGGVLMVTVMVGLSGFTPAWLLYTGLVFMLGVVWAPQGVAGLLLAACRACVDGRWRPDVPNAVFLFGALCALAGGVALVEMAYQLPQHGTLGPVRHLAGLALDTGQPTPWAAAVGLLLLGVALCRWVRKNKVGWP</sequence>
<evidence type="ECO:0000256" key="6">
    <source>
        <dbReference type="SAM" id="Phobius"/>
    </source>
</evidence>
<organism evidence="7 8">
    <name type="scientific">Hydrogenophaga defluvii</name>
    <dbReference type="NCBI Taxonomy" id="249410"/>
    <lineage>
        <taxon>Bacteria</taxon>
        <taxon>Pseudomonadati</taxon>
        <taxon>Pseudomonadota</taxon>
        <taxon>Betaproteobacteria</taxon>
        <taxon>Burkholderiales</taxon>
        <taxon>Comamonadaceae</taxon>
        <taxon>Hydrogenophaga</taxon>
    </lineage>
</organism>
<dbReference type="EMBL" id="JBHTBZ010000080">
    <property type="protein sequence ID" value="MFC7462733.1"/>
    <property type="molecule type" value="Genomic_DNA"/>
</dbReference>
<dbReference type="PANTHER" id="PTHR30482">
    <property type="entry name" value="HIGH-AFFINITY BRANCHED-CHAIN AMINO ACID TRANSPORT SYSTEM PERMEASE"/>
    <property type="match status" value="1"/>
</dbReference>
<dbReference type="CDD" id="cd06581">
    <property type="entry name" value="TM_PBP1_LivM_like"/>
    <property type="match status" value="1"/>
</dbReference>
<feature type="transmembrane region" description="Helical" evidence="6">
    <location>
        <begin position="301"/>
        <end position="323"/>
    </location>
</feature>
<dbReference type="Pfam" id="PF02653">
    <property type="entry name" value="BPD_transp_2"/>
    <property type="match status" value="1"/>
</dbReference>
<keyword evidence="8" id="KW-1185">Reference proteome</keyword>
<comment type="caution">
    <text evidence="7">The sequence shown here is derived from an EMBL/GenBank/DDBJ whole genome shotgun (WGS) entry which is preliminary data.</text>
</comment>